<keyword evidence="4" id="KW-1003">Cell membrane</keyword>
<evidence type="ECO:0000256" key="3">
    <source>
        <dbReference type="ARBA" id="ARBA00022448"/>
    </source>
</evidence>
<comment type="subcellular location">
    <subcellularLocation>
        <location evidence="1">Cell membrane</location>
        <topology evidence="1">Multi-pass membrane protein</topology>
    </subcellularLocation>
</comment>
<evidence type="ECO:0000256" key="6">
    <source>
        <dbReference type="ARBA" id="ARBA00022989"/>
    </source>
</evidence>
<comment type="similarity">
    <text evidence="2">Belongs to the AzlC family.</text>
</comment>
<comment type="caution">
    <text evidence="9">The sequence shown here is derived from an EMBL/GenBank/DDBJ whole genome shotgun (WGS) entry which is preliminary data.</text>
</comment>
<evidence type="ECO:0000313" key="10">
    <source>
        <dbReference type="Proteomes" id="UP000824260"/>
    </source>
</evidence>
<evidence type="ECO:0000313" key="9">
    <source>
        <dbReference type="EMBL" id="HIQ82559.1"/>
    </source>
</evidence>
<dbReference type="AlphaFoldDB" id="A0A9D0ZNI5"/>
<dbReference type="PANTHER" id="PTHR34979">
    <property type="entry name" value="INNER MEMBRANE PROTEIN YGAZ"/>
    <property type="match status" value="1"/>
</dbReference>
<name>A0A9D0ZNI5_9FIRM</name>
<proteinExistence type="inferred from homology"/>
<protein>
    <submittedName>
        <fullName evidence="9">AzlC family ABC transporter permease</fullName>
    </submittedName>
</protein>
<feature type="transmembrane region" description="Helical" evidence="8">
    <location>
        <begin position="51"/>
        <end position="77"/>
    </location>
</feature>
<dbReference type="InterPro" id="IPR011606">
    <property type="entry name" value="Brnchd-chn_aa_trnsp_permease"/>
</dbReference>
<feature type="transmembrane region" description="Helical" evidence="8">
    <location>
        <begin position="205"/>
        <end position="223"/>
    </location>
</feature>
<feature type="transmembrane region" description="Helical" evidence="8">
    <location>
        <begin position="12"/>
        <end position="31"/>
    </location>
</feature>
<keyword evidence="7 8" id="KW-0472">Membrane</keyword>
<gene>
    <name evidence="9" type="ORF">IAA52_05595</name>
</gene>
<evidence type="ECO:0000256" key="8">
    <source>
        <dbReference type="SAM" id="Phobius"/>
    </source>
</evidence>
<keyword evidence="6 8" id="KW-1133">Transmembrane helix</keyword>
<dbReference type="EMBL" id="DVFZ01000054">
    <property type="protein sequence ID" value="HIQ82559.1"/>
    <property type="molecule type" value="Genomic_DNA"/>
</dbReference>
<dbReference type="Pfam" id="PF03591">
    <property type="entry name" value="AzlC"/>
    <property type="match status" value="1"/>
</dbReference>
<sequence length="227" mass="24749">MRREITYALRRTVPVACGYIFLGMAFGILLSEAGYGPAWALASSLFVYAGSMQFVMVSLLAAGAPLYTVAVTTFLVNARHIFYGLGFIEKYRGMGRRFPYMVFSLTDETYSVLCSMDPPDGLDWNDCAFYVSLFDQFYWVLGSVLGAALGQAIPVDLTGIDFSMTALFVVIFVDQWKQFPSHIPALTGLLCALASLLLFGPDNFLLIALIAAVAILAALRGKLEGNA</sequence>
<reference evidence="9" key="1">
    <citation type="submission" date="2020-10" db="EMBL/GenBank/DDBJ databases">
        <authorList>
            <person name="Gilroy R."/>
        </authorList>
    </citation>
    <scope>NUCLEOTIDE SEQUENCE</scope>
    <source>
        <strain evidence="9">ChiSjej6B24-2974</strain>
    </source>
</reference>
<evidence type="ECO:0000256" key="1">
    <source>
        <dbReference type="ARBA" id="ARBA00004651"/>
    </source>
</evidence>
<keyword evidence="5 8" id="KW-0812">Transmembrane</keyword>
<evidence type="ECO:0000256" key="2">
    <source>
        <dbReference type="ARBA" id="ARBA00010735"/>
    </source>
</evidence>
<evidence type="ECO:0000256" key="4">
    <source>
        <dbReference type="ARBA" id="ARBA00022475"/>
    </source>
</evidence>
<feature type="transmembrane region" description="Helical" evidence="8">
    <location>
        <begin position="183"/>
        <end position="199"/>
    </location>
</feature>
<dbReference type="Proteomes" id="UP000824260">
    <property type="component" value="Unassembled WGS sequence"/>
</dbReference>
<accession>A0A9D0ZNI5</accession>
<dbReference type="PANTHER" id="PTHR34979:SF1">
    <property type="entry name" value="INNER MEMBRANE PROTEIN YGAZ"/>
    <property type="match status" value="1"/>
</dbReference>
<keyword evidence="3" id="KW-0813">Transport</keyword>
<dbReference type="GO" id="GO:1903785">
    <property type="term" value="P:L-valine transmembrane transport"/>
    <property type="evidence" value="ECO:0007669"/>
    <property type="project" value="TreeGrafter"/>
</dbReference>
<evidence type="ECO:0000256" key="7">
    <source>
        <dbReference type="ARBA" id="ARBA00023136"/>
    </source>
</evidence>
<organism evidence="9 10">
    <name type="scientific">Candidatus Pullichristensenella stercorigallinarum</name>
    <dbReference type="NCBI Taxonomy" id="2840909"/>
    <lineage>
        <taxon>Bacteria</taxon>
        <taxon>Bacillati</taxon>
        <taxon>Bacillota</taxon>
        <taxon>Clostridia</taxon>
        <taxon>Candidatus Pullichristensenella</taxon>
    </lineage>
</organism>
<reference evidence="9" key="2">
    <citation type="journal article" date="2021" name="PeerJ">
        <title>Extensive microbial diversity within the chicken gut microbiome revealed by metagenomics and culture.</title>
        <authorList>
            <person name="Gilroy R."/>
            <person name="Ravi A."/>
            <person name="Getino M."/>
            <person name="Pursley I."/>
            <person name="Horton D.L."/>
            <person name="Alikhan N.F."/>
            <person name="Baker D."/>
            <person name="Gharbi K."/>
            <person name="Hall N."/>
            <person name="Watson M."/>
            <person name="Adriaenssens E.M."/>
            <person name="Foster-Nyarko E."/>
            <person name="Jarju S."/>
            <person name="Secka A."/>
            <person name="Antonio M."/>
            <person name="Oren A."/>
            <person name="Chaudhuri R.R."/>
            <person name="La Ragione R."/>
            <person name="Hildebrand F."/>
            <person name="Pallen M.J."/>
        </authorList>
    </citation>
    <scope>NUCLEOTIDE SEQUENCE</scope>
    <source>
        <strain evidence="9">ChiSjej6B24-2974</strain>
    </source>
</reference>
<dbReference type="GO" id="GO:0005886">
    <property type="term" value="C:plasma membrane"/>
    <property type="evidence" value="ECO:0007669"/>
    <property type="project" value="UniProtKB-SubCell"/>
</dbReference>
<evidence type="ECO:0000256" key="5">
    <source>
        <dbReference type="ARBA" id="ARBA00022692"/>
    </source>
</evidence>
<feature type="transmembrane region" description="Helical" evidence="8">
    <location>
        <begin position="138"/>
        <end position="171"/>
    </location>
</feature>